<proteinExistence type="predicted"/>
<protein>
    <submittedName>
        <fullName evidence="2">Zinc resistance protein</fullName>
    </submittedName>
</protein>
<keyword evidence="3" id="KW-1185">Reference proteome</keyword>
<dbReference type="AlphaFoldDB" id="A0A0D2J1J6"/>
<sequence>MKKTAITAVVFGLIGLVSVAAWAAPRGMGYGQGQGPGFQQMTPEQRAEFQKNAEEWQKAHAAFLQDTVELRKQLADKRIEMRALTSQPGFDRAQAVAMAKEMIQLRGKLAEKRVDHMSKFSNWGLGFGPRFGKGGPVAGGFCPNGGSPRGRGYHHRGGGHGYGGHNWGGGYGPGGGACFR</sequence>
<dbReference type="Pfam" id="PF13801">
    <property type="entry name" value="Metal_resist"/>
    <property type="match status" value="1"/>
</dbReference>
<evidence type="ECO:0000313" key="2">
    <source>
        <dbReference type="EMBL" id="KIX12074.1"/>
    </source>
</evidence>
<feature type="chain" id="PRO_5002244522" evidence="1">
    <location>
        <begin position="24"/>
        <end position="180"/>
    </location>
</feature>
<dbReference type="EMBL" id="AZAC01000034">
    <property type="protein sequence ID" value="KIX12074.1"/>
    <property type="molecule type" value="Genomic_DNA"/>
</dbReference>
<evidence type="ECO:0000313" key="3">
    <source>
        <dbReference type="Proteomes" id="UP000032233"/>
    </source>
</evidence>
<reference evidence="2 3" key="1">
    <citation type="submission" date="2013-11" db="EMBL/GenBank/DDBJ databases">
        <title>Metagenomic analysis of a methanogenic consortium involved in long chain n-alkane degradation.</title>
        <authorList>
            <person name="Davidova I.A."/>
            <person name="Callaghan A.V."/>
            <person name="Wawrik B."/>
            <person name="Pruitt S."/>
            <person name="Marks C."/>
            <person name="Duncan K.E."/>
            <person name="Suflita J.M."/>
        </authorList>
    </citation>
    <scope>NUCLEOTIDE SEQUENCE [LARGE SCALE GENOMIC DNA]</scope>
    <source>
        <strain evidence="2 3">SPR</strain>
    </source>
</reference>
<dbReference type="Gene3D" id="1.20.120.1490">
    <property type="match status" value="1"/>
</dbReference>
<dbReference type="RefSeq" id="WP_044350808.1">
    <property type="nucleotide sequence ID" value="NZ_AZAC01000034.1"/>
</dbReference>
<organism evidence="2 3">
    <name type="scientific">Dethiosulfatarculus sandiegensis</name>
    <dbReference type="NCBI Taxonomy" id="1429043"/>
    <lineage>
        <taxon>Bacteria</taxon>
        <taxon>Pseudomonadati</taxon>
        <taxon>Thermodesulfobacteriota</taxon>
        <taxon>Desulfarculia</taxon>
        <taxon>Desulfarculales</taxon>
        <taxon>Desulfarculaceae</taxon>
        <taxon>Dethiosulfatarculus</taxon>
    </lineage>
</organism>
<dbReference type="InParanoid" id="A0A0D2J1J6"/>
<dbReference type="Proteomes" id="UP000032233">
    <property type="component" value="Unassembled WGS sequence"/>
</dbReference>
<name>A0A0D2J1J6_9BACT</name>
<evidence type="ECO:0000256" key="1">
    <source>
        <dbReference type="SAM" id="SignalP"/>
    </source>
</evidence>
<gene>
    <name evidence="2" type="ORF">X474_19685</name>
</gene>
<keyword evidence="1" id="KW-0732">Signal</keyword>
<feature type="signal peptide" evidence="1">
    <location>
        <begin position="1"/>
        <end position="23"/>
    </location>
</feature>
<comment type="caution">
    <text evidence="2">The sequence shown here is derived from an EMBL/GenBank/DDBJ whole genome shotgun (WGS) entry which is preliminary data.</text>
</comment>
<accession>A0A0D2J1J6</accession>
<dbReference type="STRING" id="1429043.X474_19685"/>
<dbReference type="InterPro" id="IPR025961">
    <property type="entry name" value="Metal_resist"/>
</dbReference>